<evidence type="ECO:0000313" key="3">
    <source>
        <dbReference type="EMBL" id="TIA88149.1"/>
    </source>
</evidence>
<dbReference type="AlphaFoldDB" id="A0A4T0FIY8"/>
<protein>
    <recommendedName>
        <fullName evidence="2">UspA domain-containing protein</fullName>
    </recommendedName>
</protein>
<dbReference type="InterPro" id="IPR014729">
    <property type="entry name" value="Rossmann-like_a/b/a_fold"/>
</dbReference>
<evidence type="ECO:0000313" key="4">
    <source>
        <dbReference type="Proteomes" id="UP000310189"/>
    </source>
</evidence>
<evidence type="ECO:0000259" key="2">
    <source>
        <dbReference type="Pfam" id="PF00582"/>
    </source>
</evidence>
<feature type="region of interest" description="Disordered" evidence="1">
    <location>
        <begin position="1"/>
        <end position="34"/>
    </location>
</feature>
<dbReference type="CDD" id="cd23659">
    <property type="entry name" value="USP_At3g01520-like"/>
    <property type="match status" value="1"/>
</dbReference>
<dbReference type="OrthoDB" id="843225at2759"/>
<gene>
    <name evidence="3" type="ORF">E3P99_02773</name>
</gene>
<dbReference type="PANTHER" id="PTHR31964:SF113">
    <property type="entry name" value="USPA DOMAIN-CONTAINING PROTEIN"/>
    <property type="match status" value="1"/>
</dbReference>
<accession>A0A4T0FIY8</accession>
<sequence length="217" mass="24574">MVNIFGSHNNKASKFPEKEGEDVIPPDPIRAKEPTLPLTEHHTVKGKSGHELVNDPNSQSRRVLIAYDERPESKGALQHYIDHVAQPNDHIFLLTVLRPLERHLDYSVFCAGEEATDAGKHIDPRISAFFKDRNLALEKLKKERDDLIPLLKGKNIDLTLHVAHGDPKETIPRVSTFHHVQLVVVGRRTLGRWKKIFSESVSMAVIEHIKLPVLVVQ</sequence>
<dbReference type="EMBL" id="SPNW01000042">
    <property type="protein sequence ID" value="TIA88149.1"/>
    <property type="molecule type" value="Genomic_DNA"/>
</dbReference>
<dbReference type="Gene3D" id="3.40.50.620">
    <property type="entry name" value="HUPs"/>
    <property type="match status" value="1"/>
</dbReference>
<dbReference type="SUPFAM" id="SSF52402">
    <property type="entry name" value="Adenine nucleotide alpha hydrolases-like"/>
    <property type="match status" value="1"/>
</dbReference>
<dbReference type="Proteomes" id="UP000310189">
    <property type="component" value="Unassembled WGS sequence"/>
</dbReference>
<feature type="domain" description="UspA" evidence="2">
    <location>
        <begin position="61"/>
        <end position="216"/>
    </location>
</feature>
<comment type="caution">
    <text evidence="3">The sequence shown here is derived from an EMBL/GenBank/DDBJ whole genome shotgun (WGS) entry which is preliminary data.</text>
</comment>
<dbReference type="Pfam" id="PF00582">
    <property type="entry name" value="Usp"/>
    <property type="match status" value="1"/>
</dbReference>
<keyword evidence="4" id="KW-1185">Reference proteome</keyword>
<feature type="compositionally biased region" description="Polar residues" evidence="1">
    <location>
        <begin position="1"/>
        <end position="12"/>
    </location>
</feature>
<reference evidence="3 4" key="1">
    <citation type="submission" date="2019-03" db="EMBL/GenBank/DDBJ databases">
        <title>Sequencing 23 genomes of Wallemia ichthyophaga.</title>
        <authorList>
            <person name="Gostincar C."/>
        </authorList>
    </citation>
    <scope>NUCLEOTIDE SEQUENCE [LARGE SCALE GENOMIC DNA]</scope>
    <source>
        <strain evidence="3 4">EXF-5753</strain>
    </source>
</reference>
<dbReference type="InterPro" id="IPR006015">
    <property type="entry name" value="Universal_stress_UspA"/>
</dbReference>
<dbReference type="InterPro" id="IPR006016">
    <property type="entry name" value="UspA"/>
</dbReference>
<proteinExistence type="predicted"/>
<organism evidence="3 4">
    <name type="scientific">Wallemia hederae</name>
    <dbReference type="NCBI Taxonomy" id="1540922"/>
    <lineage>
        <taxon>Eukaryota</taxon>
        <taxon>Fungi</taxon>
        <taxon>Dikarya</taxon>
        <taxon>Basidiomycota</taxon>
        <taxon>Wallemiomycotina</taxon>
        <taxon>Wallemiomycetes</taxon>
        <taxon>Wallemiales</taxon>
        <taxon>Wallemiaceae</taxon>
        <taxon>Wallemia</taxon>
    </lineage>
</organism>
<dbReference type="PANTHER" id="PTHR31964">
    <property type="entry name" value="ADENINE NUCLEOTIDE ALPHA HYDROLASES-LIKE SUPERFAMILY PROTEIN"/>
    <property type="match status" value="1"/>
</dbReference>
<dbReference type="PRINTS" id="PR01438">
    <property type="entry name" value="UNVRSLSTRESS"/>
</dbReference>
<evidence type="ECO:0000256" key="1">
    <source>
        <dbReference type="SAM" id="MobiDB-lite"/>
    </source>
</evidence>
<name>A0A4T0FIY8_9BASI</name>